<proteinExistence type="predicted"/>
<evidence type="ECO:0000256" key="1">
    <source>
        <dbReference type="SAM" id="MobiDB-lite"/>
    </source>
</evidence>
<dbReference type="EMBL" id="MU856954">
    <property type="protein sequence ID" value="KAK4153002.1"/>
    <property type="molecule type" value="Genomic_DNA"/>
</dbReference>
<keyword evidence="2" id="KW-0812">Transmembrane</keyword>
<keyword evidence="2" id="KW-0472">Membrane</keyword>
<evidence type="ECO:0000256" key="2">
    <source>
        <dbReference type="SAM" id="Phobius"/>
    </source>
</evidence>
<sequence>MTDLGPDFERQQTPPLSKATTTHPHPNRDSLEFSDSDDTASLLSPTSPPPNHTSRGGGGGHANPPHPEAAAAAPASARSEIHILSITNPNFIITFHQIASIMESLALTILALASSPPTPLTWLFFTPSPQIRSPPLALSVVDYTLLIAFFLVTFYLRFCLASLVRPVEMRLVPGARVVRWAVGVVDTCRGKGKGQGGVIRGGRIVLPVAGVAGGGGDDEEEEGVIGRGRGKWWEATFTWWPRYYGWRAIAELPFLWFAWYTGDEVVRRWLVVGLVLVSWYLGWEAAEVVAQDEGVKR</sequence>
<accession>A0AAN6VK20</accession>
<feature type="transmembrane region" description="Helical" evidence="2">
    <location>
        <begin position="105"/>
        <end position="125"/>
    </location>
</feature>
<keyword evidence="4" id="KW-1185">Reference proteome</keyword>
<evidence type="ECO:0000313" key="4">
    <source>
        <dbReference type="Proteomes" id="UP001302745"/>
    </source>
</evidence>
<evidence type="ECO:0000313" key="3">
    <source>
        <dbReference type="EMBL" id="KAK4153002.1"/>
    </source>
</evidence>
<dbReference type="AlphaFoldDB" id="A0AAN6VK20"/>
<dbReference type="Proteomes" id="UP001302745">
    <property type="component" value="Unassembled WGS sequence"/>
</dbReference>
<keyword evidence="2" id="KW-1133">Transmembrane helix</keyword>
<name>A0AAN6VK20_9PEZI</name>
<feature type="compositionally biased region" description="Polar residues" evidence="1">
    <location>
        <begin position="11"/>
        <end position="24"/>
    </location>
</feature>
<protein>
    <submittedName>
        <fullName evidence="3">Uncharacterized protein</fullName>
    </submittedName>
</protein>
<reference evidence="3" key="2">
    <citation type="submission" date="2023-05" db="EMBL/GenBank/DDBJ databases">
        <authorList>
            <consortium name="Lawrence Berkeley National Laboratory"/>
            <person name="Steindorff A."/>
            <person name="Hensen N."/>
            <person name="Bonometti L."/>
            <person name="Westerberg I."/>
            <person name="Brannstrom I.O."/>
            <person name="Guillou S."/>
            <person name="Cros-Aarteil S."/>
            <person name="Calhoun S."/>
            <person name="Haridas S."/>
            <person name="Kuo A."/>
            <person name="Mondo S."/>
            <person name="Pangilinan J."/>
            <person name="Riley R."/>
            <person name="Labutti K."/>
            <person name="Andreopoulos B."/>
            <person name="Lipzen A."/>
            <person name="Chen C."/>
            <person name="Yanf M."/>
            <person name="Daum C."/>
            <person name="Ng V."/>
            <person name="Clum A."/>
            <person name="Ohm R."/>
            <person name="Martin F."/>
            <person name="Silar P."/>
            <person name="Natvig D."/>
            <person name="Lalanne C."/>
            <person name="Gautier V."/>
            <person name="Ament-Velasquez S.L."/>
            <person name="Kruys A."/>
            <person name="Hutchinson M.I."/>
            <person name="Powell A.J."/>
            <person name="Barry K."/>
            <person name="Miller A.N."/>
            <person name="Grigoriev I.V."/>
            <person name="Debuchy R."/>
            <person name="Gladieux P."/>
            <person name="Thoren M.H."/>
            <person name="Johannesson H."/>
        </authorList>
    </citation>
    <scope>NUCLEOTIDE SEQUENCE</scope>
    <source>
        <strain evidence="3">CBS 538.74</strain>
    </source>
</reference>
<feature type="transmembrane region" description="Helical" evidence="2">
    <location>
        <begin position="145"/>
        <end position="164"/>
    </location>
</feature>
<comment type="caution">
    <text evidence="3">The sequence shown here is derived from an EMBL/GenBank/DDBJ whole genome shotgun (WGS) entry which is preliminary data.</text>
</comment>
<organism evidence="3 4">
    <name type="scientific">Chaetomidium leptoderma</name>
    <dbReference type="NCBI Taxonomy" id="669021"/>
    <lineage>
        <taxon>Eukaryota</taxon>
        <taxon>Fungi</taxon>
        <taxon>Dikarya</taxon>
        <taxon>Ascomycota</taxon>
        <taxon>Pezizomycotina</taxon>
        <taxon>Sordariomycetes</taxon>
        <taxon>Sordariomycetidae</taxon>
        <taxon>Sordariales</taxon>
        <taxon>Chaetomiaceae</taxon>
        <taxon>Chaetomidium</taxon>
    </lineage>
</organism>
<reference evidence="3" key="1">
    <citation type="journal article" date="2023" name="Mol. Phylogenet. Evol.">
        <title>Genome-scale phylogeny and comparative genomics of the fungal order Sordariales.</title>
        <authorList>
            <person name="Hensen N."/>
            <person name="Bonometti L."/>
            <person name="Westerberg I."/>
            <person name="Brannstrom I.O."/>
            <person name="Guillou S."/>
            <person name="Cros-Aarteil S."/>
            <person name="Calhoun S."/>
            <person name="Haridas S."/>
            <person name="Kuo A."/>
            <person name="Mondo S."/>
            <person name="Pangilinan J."/>
            <person name="Riley R."/>
            <person name="LaButti K."/>
            <person name="Andreopoulos B."/>
            <person name="Lipzen A."/>
            <person name="Chen C."/>
            <person name="Yan M."/>
            <person name="Daum C."/>
            <person name="Ng V."/>
            <person name="Clum A."/>
            <person name="Steindorff A."/>
            <person name="Ohm R.A."/>
            <person name="Martin F."/>
            <person name="Silar P."/>
            <person name="Natvig D.O."/>
            <person name="Lalanne C."/>
            <person name="Gautier V."/>
            <person name="Ament-Velasquez S.L."/>
            <person name="Kruys A."/>
            <person name="Hutchinson M.I."/>
            <person name="Powell A.J."/>
            <person name="Barry K."/>
            <person name="Miller A.N."/>
            <person name="Grigoriev I.V."/>
            <person name="Debuchy R."/>
            <person name="Gladieux P."/>
            <person name="Hiltunen Thoren M."/>
            <person name="Johannesson H."/>
        </authorList>
    </citation>
    <scope>NUCLEOTIDE SEQUENCE</scope>
    <source>
        <strain evidence="3">CBS 538.74</strain>
    </source>
</reference>
<feature type="region of interest" description="Disordered" evidence="1">
    <location>
        <begin position="1"/>
        <end position="73"/>
    </location>
</feature>
<gene>
    <name evidence="3" type="ORF">C8A00DRAFT_34259</name>
</gene>